<comment type="caution">
    <text evidence="1">The sequence shown here is derived from an EMBL/GenBank/DDBJ whole genome shotgun (WGS) entry which is preliminary data.</text>
</comment>
<evidence type="ECO:0000313" key="2">
    <source>
        <dbReference type="Proteomes" id="UP001153069"/>
    </source>
</evidence>
<keyword evidence="2" id="KW-1185">Reference proteome</keyword>
<evidence type="ECO:0000313" key="1">
    <source>
        <dbReference type="EMBL" id="CAB9498960.1"/>
    </source>
</evidence>
<sequence>MSQEERRCLSDHSLEELEECERDLKRRRLAENSNAEASSASDHQSALSINTARKRLSEYFLVPKDKLESRVDAFQSNAAMLLLRQHPSLVAESFLRQTVLSFFLRAGASVSVIQELCDMWKSINPEYNEYIQWEKAGFHRRPNLVADACLYGSDPNTIKVLVKEFPHQIAQKGDYLRPIKVFLSRCDRYELAIGIADIYECLPPPGNQAAIQILGLFDPNEFPDCNEYVVLGNPGEEISDFLAKTISKVSRDDTGSIDIYDHDGIKRWDKKAIQRAQLFLPRLTRFSLSGIGDNTNLFHSTLNMFCKATPSLLRHLELPVNLEFINRNGNDLFVKAIQSCPNLKELHLGTLQRDLSSTSVTDAQAMCKLCTDIVLWTNDLESLGLTLLPDTDGQSLGKLLRAVAVRLKSFHVRGSLRNVDAWVPFEIPPNVRLQSLTLQTTLGAQATKGILGNMRGVASLTSLALLGQQGDTVDVSNEIAKVLAQNRMESLQIRNCAGVSLQVLVDALKENDSLINFTHRETEHSLGIIKHFAKMMQCNMTLQHVNLSNCWGEPPSGHFYSQVMYLKLLNKCGRGKLSNPKASCDALVVALEAAAAIADYPGDPDNLWYGLLRENPELWAQAALGPF</sequence>
<dbReference type="Proteomes" id="UP001153069">
    <property type="component" value="Unassembled WGS sequence"/>
</dbReference>
<reference evidence="1" key="1">
    <citation type="submission" date="2020-06" db="EMBL/GenBank/DDBJ databases">
        <authorList>
            <consortium name="Plant Systems Biology data submission"/>
        </authorList>
    </citation>
    <scope>NUCLEOTIDE SEQUENCE</scope>
    <source>
        <strain evidence="1">D6</strain>
    </source>
</reference>
<dbReference type="AlphaFoldDB" id="A0A9N8DBW9"/>
<protein>
    <submittedName>
        <fullName evidence="1">Uncharacterized protein</fullName>
    </submittedName>
</protein>
<dbReference type="InterPro" id="IPR032675">
    <property type="entry name" value="LRR_dom_sf"/>
</dbReference>
<dbReference type="SUPFAM" id="SSF52047">
    <property type="entry name" value="RNI-like"/>
    <property type="match status" value="1"/>
</dbReference>
<dbReference type="EMBL" id="CAICTM010000049">
    <property type="protein sequence ID" value="CAB9498960.1"/>
    <property type="molecule type" value="Genomic_DNA"/>
</dbReference>
<name>A0A9N8DBW9_9STRA</name>
<proteinExistence type="predicted"/>
<gene>
    <name evidence="1" type="ORF">SEMRO_49_G028790.1</name>
</gene>
<organism evidence="1 2">
    <name type="scientific">Seminavis robusta</name>
    <dbReference type="NCBI Taxonomy" id="568900"/>
    <lineage>
        <taxon>Eukaryota</taxon>
        <taxon>Sar</taxon>
        <taxon>Stramenopiles</taxon>
        <taxon>Ochrophyta</taxon>
        <taxon>Bacillariophyta</taxon>
        <taxon>Bacillariophyceae</taxon>
        <taxon>Bacillariophycidae</taxon>
        <taxon>Naviculales</taxon>
        <taxon>Naviculaceae</taxon>
        <taxon>Seminavis</taxon>
    </lineage>
</organism>
<dbReference type="Gene3D" id="3.80.10.10">
    <property type="entry name" value="Ribonuclease Inhibitor"/>
    <property type="match status" value="1"/>
</dbReference>
<accession>A0A9N8DBW9</accession>